<dbReference type="AlphaFoldDB" id="A0A1R0KVW3"/>
<dbReference type="OrthoDB" id="4427099at2"/>
<protein>
    <recommendedName>
        <fullName evidence="7">Lipopolysaccharide assembly protein A domain-containing protein</fullName>
    </recommendedName>
</protein>
<keyword evidence="9" id="KW-1185">Reference proteome</keyword>
<evidence type="ECO:0000259" key="7">
    <source>
        <dbReference type="Pfam" id="PF06305"/>
    </source>
</evidence>
<feature type="transmembrane region" description="Helical" evidence="6">
    <location>
        <begin position="46"/>
        <end position="64"/>
    </location>
</feature>
<feature type="transmembrane region" description="Helical" evidence="6">
    <location>
        <begin position="84"/>
        <end position="107"/>
    </location>
</feature>
<dbReference type="InterPro" id="IPR010445">
    <property type="entry name" value="LapA_dom"/>
</dbReference>
<keyword evidence="3 6" id="KW-1133">Transmembrane helix</keyword>
<dbReference type="STRING" id="76021.BS329_09970"/>
<organism evidence="8 9">
    <name type="scientific">Amycolatopsis coloradensis</name>
    <dbReference type="NCBI Taxonomy" id="76021"/>
    <lineage>
        <taxon>Bacteria</taxon>
        <taxon>Bacillati</taxon>
        <taxon>Actinomycetota</taxon>
        <taxon>Actinomycetes</taxon>
        <taxon>Pseudonocardiales</taxon>
        <taxon>Pseudonocardiaceae</taxon>
        <taxon>Amycolatopsis</taxon>
    </lineage>
</organism>
<evidence type="ECO:0000256" key="2">
    <source>
        <dbReference type="ARBA" id="ARBA00022692"/>
    </source>
</evidence>
<dbReference type="EMBL" id="MQUQ01000005">
    <property type="protein sequence ID" value="OLZ53147.1"/>
    <property type="molecule type" value="Genomic_DNA"/>
</dbReference>
<evidence type="ECO:0000256" key="5">
    <source>
        <dbReference type="SAM" id="MobiDB-lite"/>
    </source>
</evidence>
<keyword evidence="1" id="KW-1003">Cell membrane</keyword>
<dbReference type="Pfam" id="PF06305">
    <property type="entry name" value="LapA_dom"/>
    <property type="match status" value="1"/>
</dbReference>
<sequence length="121" mass="12907">MTQPQESAAEIPLEPAKPPETAGGARHSGKFEAVPKLKRTRVSGTWVAVIVALIVLVFLLVFILQNQDTATVHFLGMSGSMPLAVAMLFSVIAGGALVALVGGARILQLRQQAKKSRHLQR</sequence>
<dbReference type="Proteomes" id="UP000187486">
    <property type="component" value="Unassembled WGS sequence"/>
</dbReference>
<name>A0A1R0KVW3_9PSEU</name>
<evidence type="ECO:0000313" key="8">
    <source>
        <dbReference type="EMBL" id="OLZ53147.1"/>
    </source>
</evidence>
<proteinExistence type="predicted"/>
<reference evidence="8 9" key="1">
    <citation type="submission" date="2016-01" db="EMBL/GenBank/DDBJ databases">
        <title>Amycolatopsis coloradensis genome sequencing and assembly.</title>
        <authorList>
            <person name="Mayilraj S."/>
        </authorList>
    </citation>
    <scope>NUCLEOTIDE SEQUENCE [LARGE SCALE GENOMIC DNA]</scope>
    <source>
        <strain evidence="8 9">DSM 44225</strain>
    </source>
</reference>
<gene>
    <name evidence="8" type="ORF">BS329_09970</name>
</gene>
<feature type="domain" description="Lipopolysaccharide assembly protein A" evidence="7">
    <location>
        <begin position="65"/>
        <end position="117"/>
    </location>
</feature>
<comment type="caution">
    <text evidence="8">The sequence shown here is derived from an EMBL/GenBank/DDBJ whole genome shotgun (WGS) entry which is preliminary data.</text>
</comment>
<feature type="region of interest" description="Disordered" evidence="5">
    <location>
        <begin position="1"/>
        <end position="30"/>
    </location>
</feature>
<keyword evidence="4 6" id="KW-0472">Membrane</keyword>
<evidence type="ECO:0000256" key="6">
    <source>
        <dbReference type="SAM" id="Phobius"/>
    </source>
</evidence>
<accession>A0A1R0KVW3</accession>
<evidence type="ECO:0000256" key="3">
    <source>
        <dbReference type="ARBA" id="ARBA00022989"/>
    </source>
</evidence>
<dbReference type="GO" id="GO:0005886">
    <property type="term" value="C:plasma membrane"/>
    <property type="evidence" value="ECO:0007669"/>
    <property type="project" value="InterPro"/>
</dbReference>
<evidence type="ECO:0000256" key="4">
    <source>
        <dbReference type="ARBA" id="ARBA00023136"/>
    </source>
</evidence>
<keyword evidence="2 6" id="KW-0812">Transmembrane</keyword>
<dbReference type="RefSeq" id="WP_076158472.1">
    <property type="nucleotide sequence ID" value="NZ_JBEZVB010000012.1"/>
</dbReference>
<evidence type="ECO:0000256" key="1">
    <source>
        <dbReference type="ARBA" id="ARBA00022475"/>
    </source>
</evidence>
<evidence type="ECO:0000313" key="9">
    <source>
        <dbReference type="Proteomes" id="UP000187486"/>
    </source>
</evidence>